<accession>A0AAV0AXB1</accession>
<name>A0AAV0AXB1_PHAPC</name>
<protein>
    <submittedName>
        <fullName evidence="1">Uncharacterized protein</fullName>
    </submittedName>
</protein>
<dbReference type="Proteomes" id="UP001153365">
    <property type="component" value="Unassembled WGS sequence"/>
</dbReference>
<evidence type="ECO:0000313" key="2">
    <source>
        <dbReference type="Proteomes" id="UP001153365"/>
    </source>
</evidence>
<keyword evidence="2" id="KW-1185">Reference proteome</keyword>
<comment type="caution">
    <text evidence="1">The sequence shown here is derived from an EMBL/GenBank/DDBJ whole genome shotgun (WGS) entry which is preliminary data.</text>
</comment>
<dbReference type="AlphaFoldDB" id="A0AAV0AXB1"/>
<proteinExistence type="predicted"/>
<reference evidence="1" key="1">
    <citation type="submission" date="2022-06" db="EMBL/GenBank/DDBJ databases">
        <authorList>
            <consortium name="SYNGENTA / RWTH Aachen University"/>
        </authorList>
    </citation>
    <scope>NUCLEOTIDE SEQUENCE</scope>
</reference>
<evidence type="ECO:0000313" key="1">
    <source>
        <dbReference type="EMBL" id="CAH7673595.1"/>
    </source>
</evidence>
<organism evidence="1 2">
    <name type="scientific">Phakopsora pachyrhizi</name>
    <name type="common">Asian soybean rust disease fungus</name>
    <dbReference type="NCBI Taxonomy" id="170000"/>
    <lineage>
        <taxon>Eukaryota</taxon>
        <taxon>Fungi</taxon>
        <taxon>Dikarya</taxon>
        <taxon>Basidiomycota</taxon>
        <taxon>Pucciniomycotina</taxon>
        <taxon>Pucciniomycetes</taxon>
        <taxon>Pucciniales</taxon>
        <taxon>Phakopsoraceae</taxon>
        <taxon>Phakopsora</taxon>
    </lineage>
</organism>
<dbReference type="EMBL" id="CALTRL010001749">
    <property type="protein sequence ID" value="CAH7673595.1"/>
    <property type="molecule type" value="Genomic_DNA"/>
</dbReference>
<gene>
    <name evidence="1" type="ORF">PPACK8108_LOCUS8468</name>
</gene>
<sequence length="482" mass="57218">MNQKKSSNSQFLYNVKEDNYNERYRDQYIVEEQERKMLLKSIPQLKEWEYFYPKEGYNHEKWINWIDTLQEETRSPDILINTKLGSLLKGPANLLYINRRKEVGQKPWEFWKSEIRKKYGNSLWKRNMQISFEKDKFNPAFHKPEEWCLKQKERLFAFSPESSEEDIVFKILYQCDGNIEHAVKSRLKEASDYDELVNIMEEVINRTKIGRYARNNKDYTKYKQNNNSYIAPKTKSPTIEKKEYTTNKCPKKNNKNVYFIEGPDSENQENEEIAQDSEKYAQDSEFSEEIEEQYLDHIIDTVEVIFPEEMESSLPQVWENTNPINHISDARLMKSRPEKGKAYMTEKTCMTKAFLDNKEVKCLLVGGAFCSIVGQKYLETFVPDWETRLLPVTSYNFKSCTNDLDPQGVIELDLIFPYTLGSVRLKLEFVTDDRNKRERSRVRRWIEAGDSQMRERMIGVGINKILRDQTEVETDEIVRDDS</sequence>